<dbReference type="Proteomes" id="UP000078272">
    <property type="component" value="Unassembled WGS sequence"/>
</dbReference>
<dbReference type="AlphaFoldDB" id="A0A175R4Y0"/>
<dbReference type="OrthoDB" id="7916206at2"/>
<proteinExistence type="predicted"/>
<name>A0A175R4Y0_9HYPH</name>
<protein>
    <submittedName>
        <fullName evidence="1">Uncharacterized protein</fullName>
    </submittedName>
</protein>
<reference evidence="1 2" key="1">
    <citation type="journal article" date="2016" name="Front. Microbiol.">
        <title>Genomic Resource of Rice Seed Associated Bacteria.</title>
        <authorList>
            <person name="Midha S."/>
            <person name="Bansal K."/>
            <person name="Sharma S."/>
            <person name="Kumar N."/>
            <person name="Patil P.P."/>
            <person name="Chaudhry V."/>
            <person name="Patil P.B."/>
        </authorList>
    </citation>
    <scope>NUCLEOTIDE SEQUENCE [LARGE SCALE GENOMIC DNA]</scope>
    <source>
        <strain evidence="1 2">NS226</strain>
    </source>
</reference>
<organism evidence="1 2">
    <name type="scientific">Aureimonas ureilytica</name>
    <dbReference type="NCBI Taxonomy" id="401562"/>
    <lineage>
        <taxon>Bacteria</taxon>
        <taxon>Pseudomonadati</taxon>
        <taxon>Pseudomonadota</taxon>
        <taxon>Alphaproteobacteria</taxon>
        <taxon>Hyphomicrobiales</taxon>
        <taxon>Aurantimonadaceae</taxon>
        <taxon>Aureimonas</taxon>
    </lineage>
</organism>
<gene>
    <name evidence="1" type="ORF">NS226_21165</name>
</gene>
<evidence type="ECO:0000313" key="2">
    <source>
        <dbReference type="Proteomes" id="UP000078272"/>
    </source>
</evidence>
<dbReference type="PATRIC" id="fig|401562.3.peg.4670"/>
<comment type="caution">
    <text evidence="1">The sequence shown here is derived from an EMBL/GenBank/DDBJ whole genome shotgun (WGS) entry which is preliminary data.</text>
</comment>
<dbReference type="EMBL" id="LDPZ01000068">
    <property type="protein sequence ID" value="KTQ85101.1"/>
    <property type="molecule type" value="Genomic_DNA"/>
</dbReference>
<dbReference type="RefSeq" id="WP_058636653.1">
    <property type="nucleotide sequence ID" value="NZ_LDPZ01000068.1"/>
</dbReference>
<sequence length="161" mass="17719">MMPFITDRQRVEQLLFIDQLRHVIAVGARNVEEPETAETLRLLTQSRLETVSLCTAKTFRNAQSRLERLDAAVFAPRRNEGAELADEGLALYCLLRRLIDTGYLAIVKGSAFDEATGPILRALQTRADEPGAMAAAEIAAGEIEEGLKAQGYFLGLPECEV</sequence>
<accession>A0A175R4Y0</accession>
<evidence type="ECO:0000313" key="1">
    <source>
        <dbReference type="EMBL" id="KTQ85101.1"/>
    </source>
</evidence>